<reference evidence="1 2" key="1">
    <citation type="submission" date="2019-10" db="EMBL/GenBank/DDBJ databases">
        <title>Actinomadura rubteroloni sp. nov. and Actinomadura macrotermitis sp. nov., isolated from the gut of fungus growing-termite Macrotermes natalensis.</title>
        <authorList>
            <person name="Benndorf R."/>
            <person name="Martin K."/>
            <person name="Kuefner M."/>
            <person name="De Beer W."/>
            <person name="Kaster A.-K."/>
            <person name="Vollmers J."/>
            <person name="Poulsen M."/>
            <person name="Beemelmanns C."/>
        </authorList>
    </citation>
    <scope>NUCLEOTIDE SEQUENCE [LARGE SCALE GENOMIC DNA]</scope>
    <source>
        <strain evidence="1 2">RB68</strain>
    </source>
</reference>
<dbReference type="EMBL" id="WEGH01000005">
    <property type="protein sequence ID" value="MQY08894.1"/>
    <property type="molecule type" value="Genomic_DNA"/>
</dbReference>
<organism evidence="1 2">
    <name type="scientific">Actinomadura macrotermitis</name>
    <dbReference type="NCBI Taxonomy" id="2585200"/>
    <lineage>
        <taxon>Bacteria</taxon>
        <taxon>Bacillati</taxon>
        <taxon>Actinomycetota</taxon>
        <taxon>Actinomycetes</taxon>
        <taxon>Streptosporangiales</taxon>
        <taxon>Thermomonosporaceae</taxon>
        <taxon>Actinomadura</taxon>
    </lineage>
</organism>
<comment type="caution">
    <text evidence="1">The sequence shown here is derived from an EMBL/GenBank/DDBJ whole genome shotgun (WGS) entry which is preliminary data.</text>
</comment>
<proteinExistence type="predicted"/>
<evidence type="ECO:0000313" key="2">
    <source>
        <dbReference type="Proteomes" id="UP000487268"/>
    </source>
</evidence>
<keyword evidence="2" id="KW-1185">Reference proteome</keyword>
<name>A0A7K0C7X6_9ACTN</name>
<gene>
    <name evidence="1" type="ORF">ACRB68_70050</name>
</gene>
<evidence type="ECO:0000313" key="1">
    <source>
        <dbReference type="EMBL" id="MQY08894.1"/>
    </source>
</evidence>
<dbReference type="Proteomes" id="UP000487268">
    <property type="component" value="Unassembled WGS sequence"/>
</dbReference>
<accession>A0A7K0C7X6</accession>
<sequence>MLCMRILRSALLYMNTLTLQDTLGESEWAEFLKLAAASVLDARG</sequence>
<protein>
    <submittedName>
        <fullName evidence="1">Uncharacterized protein</fullName>
    </submittedName>
</protein>
<dbReference type="AlphaFoldDB" id="A0A7K0C7X6"/>